<dbReference type="RefSeq" id="WP_203912008.1">
    <property type="nucleotide sequence ID" value="NZ_BONY01000046.1"/>
</dbReference>
<keyword evidence="5" id="KW-1185">Reference proteome</keyword>
<evidence type="ECO:0000256" key="1">
    <source>
        <dbReference type="SAM" id="MobiDB-lite"/>
    </source>
</evidence>
<evidence type="ECO:0000256" key="2">
    <source>
        <dbReference type="SAM" id="Phobius"/>
    </source>
</evidence>
<accession>A0A8J3QCT0</accession>
<feature type="signal peptide" evidence="3">
    <location>
        <begin position="1"/>
        <end position="23"/>
    </location>
</feature>
<evidence type="ECO:0000313" key="5">
    <source>
        <dbReference type="Proteomes" id="UP000612899"/>
    </source>
</evidence>
<feature type="compositionally biased region" description="Polar residues" evidence="1">
    <location>
        <begin position="104"/>
        <end position="124"/>
    </location>
</feature>
<comment type="caution">
    <text evidence="4">The sequence shown here is derived from an EMBL/GenBank/DDBJ whole genome shotgun (WGS) entry which is preliminary data.</text>
</comment>
<feature type="transmembrane region" description="Helical" evidence="2">
    <location>
        <begin position="295"/>
        <end position="314"/>
    </location>
</feature>
<keyword evidence="2" id="KW-1133">Transmembrane helix</keyword>
<feature type="region of interest" description="Disordered" evidence="1">
    <location>
        <begin position="103"/>
        <end position="124"/>
    </location>
</feature>
<keyword evidence="3" id="KW-0732">Signal</keyword>
<evidence type="ECO:0000313" key="4">
    <source>
        <dbReference type="EMBL" id="GIH08250.1"/>
    </source>
</evidence>
<keyword evidence="2" id="KW-0472">Membrane</keyword>
<organism evidence="4 5">
    <name type="scientific">Rhizocola hellebori</name>
    <dbReference type="NCBI Taxonomy" id="1392758"/>
    <lineage>
        <taxon>Bacteria</taxon>
        <taxon>Bacillati</taxon>
        <taxon>Actinomycetota</taxon>
        <taxon>Actinomycetes</taxon>
        <taxon>Micromonosporales</taxon>
        <taxon>Micromonosporaceae</taxon>
        <taxon>Rhizocola</taxon>
    </lineage>
</organism>
<feature type="chain" id="PRO_5035321950" evidence="3">
    <location>
        <begin position="24"/>
        <end position="350"/>
    </location>
</feature>
<gene>
    <name evidence="4" type="ORF">Rhe02_63170</name>
</gene>
<name>A0A8J3QCT0_9ACTN</name>
<evidence type="ECO:0000256" key="3">
    <source>
        <dbReference type="SAM" id="SignalP"/>
    </source>
</evidence>
<dbReference type="EMBL" id="BONY01000046">
    <property type="protein sequence ID" value="GIH08250.1"/>
    <property type="molecule type" value="Genomic_DNA"/>
</dbReference>
<proteinExistence type="predicted"/>
<keyword evidence="2" id="KW-0812">Transmembrane</keyword>
<protein>
    <submittedName>
        <fullName evidence="4">Uncharacterized protein</fullName>
    </submittedName>
</protein>
<sequence>MRSFVLIALAAALSAPAAGVATAQTRSRTFDVLPNQAQLFPLSVECESGEEVVGGGFSSASRELRVISSYPSSPTSWTVVVWNPSKTLAPLQVNVRCLRGADGHTSSQTVAGQPPSAQAQCPSGTVVTGGGYRSSWAPRTGGAVVTGSYPTAGNGWAVEAARLPGDAGGAPGTQKIEVFAVCLGGKASSSTLGAAVTQVEAGTPSCIAVPNFAQQCTFPRTASQKVTCAAGEVFSSSGYQVTSGTLPNYAVLTAGGEIFEVSGASRDNSAIAMRLTPVCLTWLAAPVPAPASLQWALPAGAAVLLLLLLAVFLVRSRSNRNKKPPGSTGLEVTVKSQRSAFRLDQLREVS</sequence>
<reference evidence="4" key="1">
    <citation type="submission" date="2021-01" db="EMBL/GenBank/DDBJ databases">
        <title>Whole genome shotgun sequence of Rhizocola hellebori NBRC 109834.</title>
        <authorList>
            <person name="Komaki H."/>
            <person name="Tamura T."/>
        </authorList>
    </citation>
    <scope>NUCLEOTIDE SEQUENCE</scope>
    <source>
        <strain evidence="4">NBRC 109834</strain>
    </source>
</reference>
<dbReference type="Proteomes" id="UP000612899">
    <property type="component" value="Unassembled WGS sequence"/>
</dbReference>
<dbReference type="AlphaFoldDB" id="A0A8J3QCT0"/>